<dbReference type="Gene3D" id="3.40.50.1000">
    <property type="entry name" value="HAD superfamily/HAD-like"/>
    <property type="match status" value="1"/>
</dbReference>
<evidence type="ECO:0000313" key="4">
    <source>
        <dbReference type="Proteomes" id="UP000298264"/>
    </source>
</evidence>
<comment type="similarity">
    <text evidence="1">In the C-terminal section; belongs to the trehalose phosphatase family.</text>
</comment>
<dbReference type="CDD" id="cd03788">
    <property type="entry name" value="GT20_TPS"/>
    <property type="match status" value="1"/>
</dbReference>
<dbReference type="PANTHER" id="PTHR10788">
    <property type="entry name" value="TREHALOSE-6-PHOSPHATE SYNTHASE"/>
    <property type="match status" value="1"/>
</dbReference>
<reference evidence="3" key="1">
    <citation type="journal article" date="2019" name="PLoS Negl. Trop. Dis.">
        <title>Revisiting the worldwide diversity of Leptospira species in the environment.</title>
        <authorList>
            <person name="Vincent A.T."/>
            <person name="Schiettekatte O."/>
            <person name="Bourhy P."/>
            <person name="Veyrier F.J."/>
            <person name="Picardeau M."/>
        </authorList>
    </citation>
    <scope>NUCLEOTIDE SEQUENCE [LARGE SCALE GENOMIC DNA]</scope>
    <source>
        <strain evidence="3">201400974</strain>
    </source>
</reference>
<gene>
    <name evidence="3" type="ORF">EHS11_10905</name>
</gene>
<dbReference type="GO" id="GO:0004805">
    <property type="term" value="F:trehalose-phosphatase activity"/>
    <property type="evidence" value="ECO:0007669"/>
    <property type="project" value="TreeGrafter"/>
</dbReference>
<dbReference type="SUPFAM" id="SSF56784">
    <property type="entry name" value="HAD-like"/>
    <property type="match status" value="1"/>
</dbReference>
<sequence>MRLILVSNRLPVTPQGKPTIGGLATGLSRFLDHWKKSGNESLWVGWPGPIDSEDGKSELEKKLRTEHNAIPVFIKQKLFDQFYNGFCNDTLWPLFHYFTSLTQITRDSFESYKEVNQIYADKVAGIYEDGDWIWVHDYHLMLLPAILRKKFPKAKISFFLHIPFPTFEIFRFLSTQIRSSILQGLLGSDLIGFHTQLYTQYFLRSVLRILGIENNFGIIPVEGRSVIAGSYPMGIDYNRFSDFANTAACKRKTFKIKTDKMKIILSVDRLDYSKGVLQRLVAFDLFLKQNPEWREKCKFILIIVPSRTGIRSYSEMKRAIDEKVGLINGDYGNLNWSPIIYQYKGFSFEDLVSYYNASDTILVTPFRDGMNLIAKEFIASQTETNGILILSETAGASSELGEAILVNPNDVQEIADGIRIALTMPEAERQKRNSFLKKRIHKYNINYWASEILKDTNKSISNKTYSKTTTLQKDDWKKIISDCNSKAKTIFFLDYDGTLRELQRKPEDAYPTEEILNLLQTLAKEDKFEIVIISGRTKTFLESYFNELPIHLIAEHGVWWKQPNENWVSQFQSQSLWKEEIKHLLDEYEARVPGSFVEEKDFSLVWHYRNADPEAGLKYSKELLDELFQISVNSGFIVLPGSKIIEIREFGTGKGRIVNVFLESKNDVSVIAIGDDTTDEEMFQSLPESSITIKVGLGDSFAKYRLAHPEEVRDFLKMFV</sequence>
<accession>A0A4V3JWZ4</accession>
<name>A0A4V3JWZ4_9LEPT</name>
<dbReference type="NCBIfam" id="TIGR01484">
    <property type="entry name" value="HAD-SF-IIB"/>
    <property type="match status" value="1"/>
</dbReference>
<evidence type="ECO:0000313" key="3">
    <source>
        <dbReference type="EMBL" id="TGN10061.1"/>
    </source>
</evidence>
<dbReference type="EMBL" id="RQHV01000049">
    <property type="protein sequence ID" value="TGN10061.1"/>
    <property type="molecule type" value="Genomic_DNA"/>
</dbReference>
<dbReference type="Pfam" id="PF02358">
    <property type="entry name" value="Trehalose_PPase"/>
    <property type="match status" value="1"/>
</dbReference>
<keyword evidence="4" id="KW-1185">Reference proteome</keyword>
<dbReference type="CDD" id="cd01627">
    <property type="entry name" value="HAD_TPP"/>
    <property type="match status" value="1"/>
</dbReference>
<dbReference type="Gene3D" id="3.30.70.1020">
    <property type="entry name" value="Trehalose-6-phosphate phosphatase related protein, domain 2"/>
    <property type="match status" value="1"/>
</dbReference>
<dbReference type="InterPro" id="IPR001830">
    <property type="entry name" value="Glyco_trans_20"/>
</dbReference>
<evidence type="ECO:0000256" key="1">
    <source>
        <dbReference type="ARBA" id="ARBA00006330"/>
    </source>
</evidence>
<comment type="caution">
    <text evidence="3">The sequence shown here is derived from an EMBL/GenBank/DDBJ whole genome shotgun (WGS) entry which is preliminary data.</text>
</comment>
<organism evidence="3 4">
    <name type="scientific">Leptospira ilyithenensis</name>
    <dbReference type="NCBI Taxonomy" id="2484901"/>
    <lineage>
        <taxon>Bacteria</taxon>
        <taxon>Pseudomonadati</taxon>
        <taxon>Spirochaetota</taxon>
        <taxon>Spirochaetia</taxon>
        <taxon>Leptospirales</taxon>
        <taxon>Leptospiraceae</taxon>
        <taxon>Leptospira</taxon>
    </lineage>
</organism>
<dbReference type="GO" id="GO:0005829">
    <property type="term" value="C:cytosol"/>
    <property type="evidence" value="ECO:0007669"/>
    <property type="project" value="TreeGrafter"/>
</dbReference>
<dbReference type="PANTHER" id="PTHR10788:SF106">
    <property type="entry name" value="BCDNA.GH08860"/>
    <property type="match status" value="1"/>
</dbReference>
<dbReference type="OrthoDB" id="9761633at2"/>
<dbReference type="NCBIfam" id="NF011071">
    <property type="entry name" value="PRK14501.1"/>
    <property type="match status" value="1"/>
</dbReference>
<dbReference type="InterPro" id="IPR036412">
    <property type="entry name" value="HAD-like_sf"/>
</dbReference>
<dbReference type="SUPFAM" id="SSF53756">
    <property type="entry name" value="UDP-Glycosyltransferase/glycogen phosphorylase"/>
    <property type="match status" value="1"/>
</dbReference>
<dbReference type="RefSeq" id="WP_135764441.1">
    <property type="nucleotide sequence ID" value="NZ_RQHV01000049.1"/>
</dbReference>
<dbReference type="AlphaFoldDB" id="A0A4V3JWZ4"/>
<evidence type="ECO:0000256" key="2">
    <source>
        <dbReference type="ARBA" id="ARBA00008799"/>
    </source>
</evidence>
<dbReference type="GO" id="GO:0003825">
    <property type="term" value="F:alpha,alpha-trehalose-phosphate synthase (UDP-forming) activity"/>
    <property type="evidence" value="ECO:0007669"/>
    <property type="project" value="TreeGrafter"/>
</dbReference>
<dbReference type="InterPro" id="IPR003337">
    <property type="entry name" value="Trehalose_PPase"/>
</dbReference>
<dbReference type="InterPro" id="IPR006379">
    <property type="entry name" value="HAD-SF_hydro_IIB"/>
</dbReference>
<comment type="similarity">
    <text evidence="2">Belongs to the glycosyltransferase 20 family.</text>
</comment>
<protein>
    <submittedName>
        <fullName evidence="3">Bifunctional alpha,alpha-trehalose-phosphate synthase (UDP-forming)/trehalose-phosphatase</fullName>
    </submittedName>
</protein>
<proteinExistence type="inferred from homology"/>
<dbReference type="InterPro" id="IPR023214">
    <property type="entry name" value="HAD_sf"/>
</dbReference>
<dbReference type="GO" id="GO:0005992">
    <property type="term" value="P:trehalose biosynthetic process"/>
    <property type="evidence" value="ECO:0007669"/>
    <property type="project" value="InterPro"/>
</dbReference>
<dbReference type="Pfam" id="PF00982">
    <property type="entry name" value="Glyco_transf_20"/>
    <property type="match status" value="1"/>
</dbReference>
<dbReference type="NCBIfam" id="TIGR00685">
    <property type="entry name" value="T6PP"/>
    <property type="match status" value="1"/>
</dbReference>
<dbReference type="Gene3D" id="3.40.50.2000">
    <property type="entry name" value="Glycogen Phosphorylase B"/>
    <property type="match status" value="2"/>
</dbReference>
<dbReference type="Proteomes" id="UP000298264">
    <property type="component" value="Unassembled WGS sequence"/>
</dbReference>